<dbReference type="EMBL" id="JACHFH010000008">
    <property type="protein sequence ID" value="MBB5335719.1"/>
    <property type="molecule type" value="Genomic_DNA"/>
</dbReference>
<dbReference type="InterPro" id="IPR022496">
    <property type="entry name" value="T6A_TsaB"/>
</dbReference>
<dbReference type="RefSeq" id="WP_183859970.1">
    <property type="nucleotide sequence ID" value="NZ_JACHFH010000008.1"/>
</dbReference>
<proteinExistence type="predicted"/>
<keyword evidence="3" id="KW-1185">Reference proteome</keyword>
<dbReference type="PANTHER" id="PTHR11735">
    <property type="entry name" value="TRNA N6-ADENOSINE THREONYLCARBAMOYLTRANSFERASE"/>
    <property type="match status" value="1"/>
</dbReference>
<dbReference type="InterPro" id="IPR000905">
    <property type="entry name" value="Gcp-like_dom"/>
</dbReference>
<dbReference type="GO" id="GO:0002949">
    <property type="term" value="P:tRNA threonylcarbamoyladenosine modification"/>
    <property type="evidence" value="ECO:0007669"/>
    <property type="project" value="InterPro"/>
</dbReference>
<dbReference type="InterPro" id="IPR043129">
    <property type="entry name" value="ATPase_NBD"/>
</dbReference>
<feature type="domain" description="Gcp-like" evidence="1">
    <location>
        <begin position="17"/>
        <end position="124"/>
    </location>
</feature>
<dbReference type="GO" id="GO:0005829">
    <property type="term" value="C:cytosol"/>
    <property type="evidence" value="ECO:0007669"/>
    <property type="project" value="TreeGrafter"/>
</dbReference>
<gene>
    <name evidence="2" type="ORF">HNR32_000853</name>
</gene>
<dbReference type="Gene3D" id="3.30.420.40">
    <property type="match status" value="2"/>
</dbReference>
<evidence type="ECO:0000313" key="3">
    <source>
        <dbReference type="Proteomes" id="UP000559117"/>
    </source>
</evidence>
<accession>A0A840UFC9</accession>
<dbReference type="SUPFAM" id="SSF53067">
    <property type="entry name" value="Actin-like ATPase domain"/>
    <property type="match status" value="2"/>
</dbReference>
<comment type="caution">
    <text evidence="2">The sequence shown here is derived from an EMBL/GenBank/DDBJ whole genome shotgun (WGS) entry which is preliminary data.</text>
</comment>
<dbReference type="Proteomes" id="UP000559117">
    <property type="component" value="Unassembled WGS sequence"/>
</dbReference>
<dbReference type="NCBIfam" id="TIGR03725">
    <property type="entry name" value="T6A_YeaZ"/>
    <property type="match status" value="1"/>
</dbReference>
<dbReference type="Pfam" id="PF00814">
    <property type="entry name" value="TsaD"/>
    <property type="match status" value="1"/>
</dbReference>
<sequence>MKQEPRDFSRGRFRGHIINALKIAQVDKKDLTAIAVNIGPGSFTGLRIGLAAAKMMAYSLNIPLIGVDIGESLAYHYPIENIYSAVFIDAQKNNVYFAMYEWVNGKMNTVNNMQVLSLQEAIAICANAPKTVIAMGDIVQRKQQVFTECSNIHIAPPHHIMLRAANTAYAGLAKLAAGETANIMNLEPLYIRRSEAEELWEKQQKEQQK</sequence>
<reference evidence="2 3" key="1">
    <citation type="submission" date="2020-08" db="EMBL/GenBank/DDBJ databases">
        <title>Genomic Encyclopedia of Type Strains, Phase IV (KMG-IV): sequencing the most valuable type-strain genomes for metagenomic binning, comparative biology and taxonomic classification.</title>
        <authorList>
            <person name="Goeker M."/>
        </authorList>
    </citation>
    <scope>NUCLEOTIDE SEQUENCE [LARGE SCALE GENOMIC DNA]</scope>
    <source>
        <strain evidence="2 3">DSM 24661</strain>
    </source>
</reference>
<evidence type="ECO:0000313" key="2">
    <source>
        <dbReference type="EMBL" id="MBB5335719.1"/>
    </source>
</evidence>
<dbReference type="PANTHER" id="PTHR11735:SF11">
    <property type="entry name" value="TRNA THREONYLCARBAMOYLADENOSINE BIOSYNTHESIS PROTEIN TSAB"/>
    <property type="match status" value="1"/>
</dbReference>
<protein>
    <submittedName>
        <fullName evidence="2">tRNA threonylcarbamoyladenosine biosynthesis protein TsaB</fullName>
    </submittedName>
</protein>
<evidence type="ECO:0000259" key="1">
    <source>
        <dbReference type="Pfam" id="PF00814"/>
    </source>
</evidence>
<name>A0A840UFC9_9FIRM</name>
<dbReference type="AlphaFoldDB" id="A0A840UFC9"/>
<organism evidence="2 3">
    <name type="scientific">Pectinatus brassicae</name>
    <dbReference type="NCBI Taxonomy" id="862415"/>
    <lineage>
        <taxon>Bacteria</taxon>
        <taxon>Bacillati</taxon>
        <taxon>Bacillota</taxon>
        <taxon>Negativicutes</taxon>
        <taxon>Selenomonadales</taxon>
        <taxon>Selenomonadaceae</taxon>
        <taxon>Pectinatus</taxon>
    </lineage>
</organism>